<dbReference type="InterPro" id="IPR029055">
    <property type="entry name" value="Ntn_hydrolases_N"/>
</dbReference>
<evidence type="ECO:0000256" key="1">
    <source>
        <dbReference type="ARBA" id="ARBA00006586"/>
    </source>
</evidence>
<gene>
    <name evidence="2" type="ORF">S12H4_14514</name>
</gene>
<proteinExistence type="inferred from homology"/>
<feature type="non-terminal residue" evidence="2">
    <location>
        <position position="133"/>
    </location>
</feature>
<dbReference type="EMBL" id="BARW01006921">
    <property type="protein sequence ID" value="GAI82522.1"/>
    <property type="molecule type" value="Genomic_DNA"/>
</dbReference>
<sequence length="133" mass="15096">MSVFIPLTIILMTIFSLPLMGIPPLGDLLFPGNGVWKVPGELPAAERLNIPGLRDEVTVIRDEWGIPHIYASYEEDLFFAQGYCHAQDRLFQMDMTRRQVRGKLSEVLGEDLLTVDKFMLAIGMEDWAIKTDQ</sequence>
<dbReference type="PANTHER" id="PTHR34218:SF4">
    <property type="entry name" value="ACYL-HOMOSERINE LACTONE ACYLASE QUIP"/>
    <property type="match status" value="1"/>
</dbReference>
<dbReference type="Pfam" id="PF01804">
    <property type="entry name" value="Penicil_amidase"/>
    <property type="match status" value="1"/>
</dbReference>
<dbReference type="Gene3D" id="1.10.439.10">
    <property type="entry name" value="Penicillin Amidohydrolase, domain 1"/>
    <property type="match status" value="1"/>
</dbReference>
<dbReference type="GO" id="GO:0017000">
    <property type="term" value="P:antibiotic biosynthetic process"/>
    <property type="evidence" value="ECO:0007669"/>
    <property type="project" value="InterPro"/>
</dbReference>
<dbReference type="GO" id="GO:0016811">
    <property type="term" value="F:hydrolase activity, acting on carbon-nitrogen (but not peptide) bonds, in linear amides"/>
    <property type="evidence" value="ECO:0007669"/>
    <property type="project" value="InterPro"/>
</dbReference>
<dbReference type="AlphaFoldDB" id="X1RP72"/>
<evidence type="ECO:0008006" key="3">
    <source>
        <dbReference type="Google" id="ProtNLM"/>
    </source>
</evidence>
<dbReference type="InterPro" id="IPR002692">
    <property type="entry name" value="S45"/>
</dbReference>
<comment type="caution">
    <text evidence="2">The sequence shown here is derived from an EMBL/GenBank/DDBJ whole genome shotgun (WGS) entry which is preliminary data.</text>
</comment>
<dbReference type="SUPFAM" id="SSF56235">
    <property type="entry name" value="N-terminal nucleophile aminohydrolases (Ntn hydrolases)"/>
    <property type="match status" value="1"/>
</dbReference>
<reference evidence="2" key="1">
    <citation type="journal article" date="2014" name="Front. Microbiol.">
        <title>High frequency of phylogenetically diverse reductive dehalogenase-homologous genes in deep subseafloor sedimentary metagenomes.</title>
        <authorList>
            <person name="Kawai M."/>
            <person name="Futagami T."/>
            <person name="Toyoda A."/>
            <person name="Takaki Y."/>
            <person name="Nishi S."/>
            <person name="Hori S."/>
            <person name="Arai W."/>
            <person name="Tsubouchi T."/>
            <person name="Morono Y."/>
            <person name="Uchiyama I."/>
            <person name="Ito T."/>
            <person name="Fujiyama A."/>
            <person name="Inagaki F."/>
            <person name="Takami H."/>
        </authorList>
    </citation>
    <scope>NUCLEOTIDE SEQUENCE</scope>
    <source>
        <strain evidence="2">Expedition CK06-06</strain>
    </source>
</reference>
<evidence type="ECO:0000313" key="2">
    <source>
        <dbReference type="EMBL" id="GAI82522.1"/>
    </source>
</evidence>
<dbReference type="PANTHER" id="PTHR34218">
    <property type="entry name" value="PEPTIDASE S45 PENICILLIN AMIDASE"/>
    <property type="match status" value="1"/>
</dbReference>
<name>X1RP72_9ZZZZ</name>
<comment type="similarity">
    <text evidence="1">Belongs to the peptidase S45 family.</text>
</comment>
<accession>X1RP72</accession>
<organism evidence="2">
    <name type="scientific">marine sediment metagenome</name>
    <dbReference type="NCBI Taxonomy" id="412755"/>
    <lineage>
        <taxon>unclassified sequences</taxon>
        <taxon>metagenomes</taxon>
        <taxon>ecological metagenomes</taxon>
    </lineage>
</organism>
<protein>
    <recommendedName>
        <fullName evidence="3">Penicillin acylase family protein</fullName>
    </recommendedName>
</protein>
<dbReference type="InterPro" id="IPR023343">
    <property type="entry name" value="Penicillin_amidase_dom1"/>
</dbReference>